<evidence type="ECO:0000259" key="1">
    <source>
        <dbReference type="PROSITE" id="PS50883"/>
    </source>
</evidence>
<dbReference type="SUPFAM" id="SSF141868">
    <property type="entry name" value="EAL domain-like"/>
    <property type="match status" value="1"/>
</dbReference>
<dbReference type="PROSITE" id="PS50883">
    <property type="entry name" value="EAL"/>
    <property type="match status" value="1"/>
</dbReference>
<reference evidence="2 3" key="1">
    <citation type="submission" date="2019-09" db="EMBL/GenBank/DDBJ databases">
        <title>Draft genome sequencing and comparative genomics of hatchery-associated Vibrios.</title>
        <authorList>
            <person name="Kehlet-Delgado H."/>
            <person name="Mueller R.S."/>
        </authorList>
    </citation>
    <scope>NUCLEOTIDE SEQUENCE [LARGE SCALE GENOMIC DNA]</scope>
    <source>
        <strain evidence="2 3">081416A</strain>
    </source>
</reference>
<dbReference type="Gene3D" id="3.20.20.450">
    <property type="entry name" value="EAL domain"/>
    <property type="match status" value="1"/>
</dbReference>
<comment type="caution">
    <text evidence="2">The sequence shown here is derived from an EMBL/GenBank/DDBJ whole genome shotgun (WGS) entry which is preliminary data.</text>
</comment>
<evidence type="ECO:0000313" key="2">
    <source>
        <dbReference type="EMBL" id="NOI12187.1"/>
    </source>
</evidence>
<dbReference type="InterPro" id="IPR050706">
    <property type="entry name" value="Cyclic-di-GMP_PDE-like"/>
</dbReference>
<dbReference type="InterPro" id="IPR035919">
    <property type="entry name" value="EAL_sf"/>
</dbReference>
<dbReference type="CDD" id="cd01948">
    <property type="entry name" value="EAL"/>
    <property type="match status" value="1"/>
</dbReference>
<dbReference type="GO" id="GO:0071111">
    <property type="term" value="F:cyclic-guanylate-specific phosphodiesterase activity"/>
    <property type="evidence" value="ECO:0007669"/>
    <property type="project" value="InterPro"/>
</dbReference>
<organism evidence="2 3">
    <name type="scientific">Vibrio alginolyticus</name>
    <dbReference type="NCBI Taxonomy" id="663"/>
    <lineage>
        <taxon>Bacteria</taxon>
        <taxon>Pseudomonadati</taxon>
        <taxon>Pseudomonadota</taxon>
        <taxon>Gammaproteobacteria</taxon>
        <taxon>Vibrionales</taxon>
        <taxon>Vibrionaceae</taxon>
        <taxon>Vibrio</taxon>
    </lineage>
</organism>
<evidence type="ECO:0000313" key="3">
    <source>
        <dbReference type="Proteomes" id="UP000532247"/>
    </source>
</evidence>
<sequence length="267" mass="29981">MIVSKENIEIALRNNEFEPYFQPIISLDTGKVVRCEVLARWVHHSGVISPIQFLSEVQSLGLLEEMTSQIVKKAINCCLLWTRSHVLNDVGFSINYHYEQLINIARVEQLIVLLNELGLSTSLVEIEITETQVIENYTKLSSSIERLRKEGMSIALDDFGVGSSSLSTLKMLPIDTLKVDRSFVKDIESCKVSRSILEGVCGIASAIGVNLVVEGVETKEQFNFIDETCDSVEVQGYLCAPPLPFEEFYYFAEMINLNSLQSLSLLF</sequence>
<dbReference type="RefSeq" id="WP_171346344.1">
    <property type="nucleotide sequence ID" value="NZ_VTYF01000038.1"/>
</dbReference>
<dbReference type="SMART" id="SM00052">
    <property type="entry name" value="EAL"/>
    <property type="match status" value="1"/>
</dbReference>
<accession>A0A7Y4B7M4</accession>
<dbReference type="PANTHER" id="PTHR33121">
    <property type="entry name" value="CYCLIC DI-GMP PHOSPHODIESTERASE PDEF"/>
    <property type="match status" value="1"/>
</dbReference>
<dbReference type="Proteomes" id="UP000532247">
    <property type="component" value="Unassembled WGS sequence"/>
</dbReference>
<protein>
    <submittedName>
        <fullName evidence="2">EAL domain-containing protein</fullName>
    </submittedName>
</protein>
<dbReference type="InterPro" id="IPR001633">
    <property type="entry name" value="EAL_dom"/>
</dbReference>
<gene>
    <name evidence="2" type="ORF">F0254_25685</name>
</gene>
<dbReference type="EMBL" id="VTYF01000038">
    <property type="protein sequence ID" value="NOI12187.1"/>
    <property type="molecule type" value="Genomic_DNA"/>
</dbReference>
<proteinExistence type="predicted"/>
<dbReference type="Pfam" id="PF00563">
    <property type="entry name" value="EAL"/>
    <property type="match status" value="1"/>
</dbReference>
<dbReference type="PANTHER" id="PTHR33121:SF70">
    <property type="entry name" value="SIGNALING PROTEIN YKOW"/>
    <property type="match status" value="1"/>
</dbReference>
<feature type="domain" description="EAL" evidence="1">
    <location>
        <begin position="1"/>
        <end position="256"/>
    </location>
</feature>
<dbReference type="AlphaFoldDB" id="A0A7Y4B7M4"/>
<name>A0A7Y4B7M4_VIBAL</name>